<dbReference type="Gene3D" id="3.40.640.10">
    <property type="entry name" value="Type I PLP-dependent aspartate aminotransferase-like (Major domain)"/>
    <property type="match status" value="1"/>
</dbReference>
<dbReference type="OrthoDB" id="9804264at2"/>
<keyword evidence="7" id="KW-1185">Reference proteome</keyword>
<comment type="similarity">
    <text evidence="2 5">Belongs to the DegT/DnrJ/EryC1 family.</text>
</comment>
<keyword evidence="6" id="KW-0032">Aminotransferase</keyword>
<evidence type="ECO:0000256" key="1">
    <source>
        <dbReference type="ARBA" id="ARBA00022898"/>
    </source>
</evidence>
<keyword evidence="1 4" id="KW-0663">Pyridoxal phosphate</keyword>
<dbReference type="Gene3D" id="3.90.1150.10">
    <property type="entry name" value="Aspartate Aminotransferase, domain 1"/>
    <property type="match status" value="1"/>
</dbReference>
<dbReference type="CDD" id="cd00616">
    <property type="entry name" value="AHBA_syn"/>
    <property type="match status" value="1"/>
</dbReference>
<dbReference type="PIRSF" id="PIRSF000390">
    <property type="entry name" value="PLP_StrS"/>
    <property type="match status" value="1"/>
</dbReference>
<organism evidence="6 7">
    <name type="scientific">Spirosoma telluris</name>
    <dbReference type="NCBI Taxonomy" id="2183553"/>
    <lineage>
        <taxon>Bacteria</taxon>
        <taxon>Pseudomonadati</taxon>
        <taxon>Bacteroidota</taxon>
        <taxon>Cytophagia</taxon>
        <taxon>Cytophagales</taxon>
        <taxon>Cytophagaceae</taxon>
        <taxon>Spirosoma</taxon>
    </lineage>
</organism>
<dbReference type="Pfam" id="PF01041">
    <property type="entry name" value="DegT_DnrJ_EryC1"/>
    <property type="match status" value="1"/>
</dbReference>
<dbReference type="AlphaFoldDB" id="A0A327NPT4"/>
<evidence type="ECO:0000313" key="7">
    <source>
        <dbReference type="Proteomes" id="UP000249016"/>
    </source>
</evidence>
<protein>
    <submittedName>
        <fullName evidence="6">Aminotransferase</fullName>
    </submittedName>
</protein>
<accession>A0A327NPT4</accession>
<evidence type="ECO:0000256" key="4">
    <source>
        <dbReference type="PIRSR" id="PIRSR000390-2"/>
    </source>
</evidence>
<evidence type="ECO:0000256" key="2">
    <source>
        <dbReference type="ARBA" id="ARBA00037999"/>
    </source>
</evidence>
<dbReference type="PANTHER" id="PTHR30244">
    <property type="entry name" value="TRANSAMINASE"/>
    <property type="match status" value="1"/>
</dbReference>
<dbReference type="InterPro" id="IPR000653">
    <property type="entry name" value="DegT/StrS_aminotransferase"/>
</dbReference>
<reference evidence="6 7" key="1">
    <citation type="submission" date="2018-06" db="EMBL/GenBank/DDBJ databases">
        <title>Spirosoma sp. HMF3257 Genome sequencing and assembly.</title>
        <authorList>
            <person name="Kang H."/>
            <person name="Cha I."/>
            <person name="Kim H."/>
            <person name="Kang J."/>
            <person name="Joh K."/>
        </authorList>
    </citation>
    <scope>NUCLEOTIDE SEQUENCE [LARGE SCALE GENOMIC DNA]</scope>
    <source>
        <strain evidence="6 7">HMF3257</strain>
    </source>
</reference>
<comment type="caution">
    <text evidence="6">The sequence shown here is derived from an EMBL/GenBank/DDBJ whole genome shotgun (WGS) entry which is preliminary data.</text>
</comment>
<dbReference type="GO" id="GO:0030170">
    <property type="term" value="F:pyridoxal phosphate binding"/>
    <property type="evidence" value="ECO:0007669"/>
    <property type="project" value="TreeGrafter"/>
</dbReference>
<dbReference type="GO" id="GO:0008483">
    <property type="term" value="F:transaminase activity"/>
    <property type="evidence" value="ECO:0007669"/>
    <property type="project" value="UniProtKB-KW"/>
</dbReference>
<dbReference type="InterPro" id="IPR015424">
    <property type="entry name" value="PyrdxlP-dep_Trfase"/>
</dbReference>
<dbReference type="PANTHER" id="PTHR30244:SF36">
    <property type="entry name" value="3-OXO-GLUCOSE-6-PHOSPHATE:GLUTAMATE AMINOTRANSFERASE"/>
    <property type="match status" value="1"/>
</dbReference>
<dbReference type="GO" id="GO:0000271">
    <property type="term" value="P:polysaccharide biosynthetic process"/>
    <property type="evidence" value="ECO:0007669"/>
    <property type="project" value="TreeGrafter"/>
</dbReference>
<keyword evidence="6" id="KW-0808">Transferase</keyword>
<evidence type="ECO:0000256" key="3">
    <source>
        <dbReference type="PIRSR" id="PIRSR000390-1"/>
    </source>
</evidence>
<dbReference type="InterPro" id="IPR015422">
    <property type="entry name" value="PyrdxlP-dep_Trfase_small"/>
</dbReference>
<feature type="modified residue" description="N6-(pyridoxal phosphate)lysine" evidence="4">
    <location>
        <position position="185"/>
    </location>
</feature>
<dbReference type="InterPro" id="IPR015421">
    <property type="entry name" value="PyrdxlP-dep_Trfase_major"/>
</dbReference>
<evidence type="ECO:0000313" key="6">
    <source>
        <dbReference type="EMBL" id="RAI77380.1"/>
    </source>
</evidence>
<dbReference type="RefSeq" id="WP_111347967.1">
    <property type="nucleotide sequence ID" value="NZ_QLII01000001.1"/>
</dbReference>
<sequence>MIPFLDLKSVNKPHQLAIQAAAEHVLTSGWYILGQEVAAFEHQFADYCQTKHCIGVANGLDALTLVLKAWNFPVDSEVIIASNAYIASVLSITHAGLTPILVEPDPYTCLLDPANIESAITERTKAILPVHLYGRCCDMASILALAERYNLKVLEDAAQAHGATYGKKRAGNLGEAAGWSFYPSKNLGALGDAGAITTNDDALATQLRAWRNYGSSQKYVTDYQGHNSRLDELQAAILSAKLPLLDQENNRRRMLAQTYLSGIRHPAIKLPPADQPEQDVWHLFVIRHPRRDDLRAYLQERGIGTDVHYPIPPHYQKAYASYAQLSFPISEQLHREVLSLPLNPALTDAEVAYIIDTINEFSKEWSE</sequence>
<proteinExistence type="inferred from homology"/>
<name>A0A327NPT4_9BACT</name>
<feature type="active site" description="Proton acceptor" evidence="3">
    <location>
        <position position="185"/>
    </location>
</feature>
<evidence type="ECO:0000256" key="5">
    <source>
        <dbReference type="RuleBase" id="RU004508"/>
    </source>
</evidence>
<dbReference type="SUPFAM" id="SSF53383">
    <property type="entry name" value="PLP-dependent transferases"/>
    <property type="match status" value="1"/>
</dbReference>
<dbReference type="EMBL" id="QLII01000001">
    <property type="protein sequence ID" value="RAI77380.1"/>
    <property type="molecule type" value="Genomic_DNA"/>
</dbReference>
<gene>
    <name evidence="6" type="ORF">HMF3257_30225</name>
</gene>
<dbReference type="Proteomes" id="UP000249016">
    <property type="component" value="Unassembled WGS sequence"/>
</dbReference>